<keyword evidence="3" id="KW-1185">Reference proteome</keyword>
<feature type="region of interest" description="Disordered" evidence="1">
    <location>
        <begin position="128"/>
        <end position="216"/>
    </location>
</feature>
<dbReference type="Proteomes" id="UP000315677">
    <property type="component" value="Unassembled WGS sequence"/>
</dbReference>
<feature type="region of interest" description="Disordered" evidence="1">
    <location>
        <begin position="249"/>
        <end position="272"/>
    </location>
</feature>
<name>A0A543DZI9_9PSEU</name>
<reference evidence="2 3" key="1">
    <citation type="submission" date="2019-06" db="EMBL/GenBank/DDBJ databases">
        <title>Sequencing the genomes of 1000 actinobacteria strains.</title>
        <authorList>
            <person name="Klenk H.-P."/>
        </authorList>
    </citation>
    <scope>NUCLEOTIDE SEQUENCE [LARGE SCALE GENOMIC DNA]</scope>
    <source>
        <strain evidence="2 3">DSM 45301</strain>
    </source>
</reference>
<accession>A0A543DZI9</accession>
<dbReference type="AlphaFoldDB" id="A0A543DZI9"/>
<evidence type="ECO:0000256" key="1">
    <source>
        <dbReference type="SAM" id="MobiDB-lite"/>
    </source>
</evidence>
<comment type="caution">
    <text evidence="2">The sequence shown here is derived from an EMBL/GenBank/DDBJ whole genome shotgun (WGS) entry which is preliminary data.</text>
</comment>
<proteinExistence type="predicted"/>
<evidence type="ECO:0000313" key="2">
    <source>
        <dbReference type="EMBL" id="TQM14781.1"/>
    </source>
</evidence>
<gene>
    <name evidence="2" type="ORF">FB558_1557</name>
</gene>
<dbReference type="EMBL" id="VFPA01000001">
    <property type="protein sequence ID" value="TQM14781.1"/>
    <property type="molecule type" value="Genomic_DNA"/>
</dbReference>
<sequence length="291" mass="31350">MLRHAPGRGQTGDVVGLLDRHRDTEQRPVLPAGERLVGTPGGGPRTVEVRHADRVDLLVVALDADYLLVDQLHRGHLTGTQGSRDLFGRSEITLHESDATSRPQTLDPQARGPHVLLQIPGKVTIARSEPWPSKLDPPGPRNAISRNGMDVSTERCRPRRRGARDVRHRARPVHQRSARGTAPVPTGAVDAQHPLDGPGLRGEEARGGVDAAGGDAGRRIGSARPAAPSVGLPSIPTIWCLRAIHPQGHSRIDDESSPRTSQESRRAEGPRLHHIRDCGEVVVVGRSISVV</sequence>
<evidence type="ECO:0000313" key="3">
    <source>
        <dbReference type="Proteomes" id="UP000315677"/>
    </source>
</evidence>
<organism evidence="2 3">
    <name type="scientific">Pseudonocardia kunmingensis</name>
    <dbReference type="NCBI Taxonomy" id="630975"/>
    <lineage>
        <taxon>Bacteria</taxon>
        <taxon>Bacillati</taxon>
        <taxon>Actinomycetota</taxon>
        <taxon>Actinomycetes</taxon>
        <taxon>Pseudonocardiales</taxon>
        <taxon>Pseudonocardiaceae</taxon>
        <taxon>Pseudonocardia</taxon>
    </lineage>
</organism>
<protein>
    <submittedName>
        <fullName evidence="2">Uncharacterized protein</fullName>
    </submittedName>
</protein>
<feature type="compositionally biased region" description="Basic residues" evidence="1">
    <location>
        <begin position="157"/>
        <end position="177"/>
    </location>
</feature>
<feature type="compositionally biased region" description="Basic and acidic residues" evidence="1">
    <location>
        <begin position="250"/>
        <end position="272"/>
    </location>
</feature>